<evidence type="ECO:0000313" key="11">
    <source>
        <dbReference type="Proteomes" id="UP000053664"/>
    </source>
</evidence>
<dbReference type="GO" id="GO:0004497">
    <property type="term" value="F:monooxygenase activity"/>
    <property type="evidence" value="ECO:0007669"/>
    <property type="project" value="UniProtKB-KW"/>
</dbReference>
<dbReference type="AlphaFoldDB" id="A0A061H6A6"/>
<dbReference type="GO" id="GO:0020037">
    <property type="term" value="F:heme binding"/>
    <property type="evidence" value="ECO:0007669"/>
    <property type="project" value="InterPro"/>
</dbReference>
<evidence type="ECO:0000256" key="5">
    <source>
        <dbReference type="ARBA" id="ARBA00023002"/>
    </source>
</evidence>
<dbReference type="GO" id="GO:0005506">
    <property type="term" value="F:iron ion binding"/>
    <property type="evidence" value="ECO:0007669"/>
    <property type="project" value="InterPro"/>
</dbReference>
<dbReference type="eggNOG" id="KOG0157">
    <property type="taxonomic scope" value="Eukaryota"/>
</dbReference>
<keyword evidence="4" id="KW-0479">Metal-binding</keyword>
<dbReference type="SUPFAM" id="SSF48264">
    <property type="entry name" value="Cytochrome P450"/>
    <property type="match status" value="1"/>
</dbReference>
<name>A0A061H6A6_9BASI</name>
<organism evidence="10 11">
    <name type="scientific">Pseudozyma flocculosa PF-1</name>
    <dbReference type="NCBI Taxonomy" id="1277687"/>
    <lineage>
        <taxon>Eukaryota</taxon>
        <taxon>Fungi</taxon>
        <taxon>Dikarya</taxon>
        <taxon>Basidiomycota</taxon>
        <taxon>Ustilaginomycotina</taxon>
        <taxon>Ustilaginomycetes</taxon>
        <taxon>Ustilaginales</taxon>
        <taxon>Ustilaginaceae</taxon>
        <taxon>Pseudozyma</taxon>
    </lineage>
</organism>
<comment type="similarity">
    <text evidence="2">Belongs to the cytochrome P450 family.</text>
</comment>
<dbReference type="GO" id="GO:0016705">
    <property type="term" value="F:oxidoreductase activity, acting on paired donors, with incorporation or reduction of molecular oxygen"/>
    <property type="evidence" value="ECO:0007669"/>
    <property type="project" value="InterPro"/>
</dbReference>
<feature type="transmembrane region" description="Helical" evidence="9">
    <location>
        <begin position="16"/>
        <end position="36"/>
    </location>
</feature>
<keyword evidence="3" id="KW-0349">Heme</keyword>
<evidence type="ECO:0000256" key="3">
    <source>
        <dbReference type="ARBA" id="ARBA00022617"/>
    </source>
</evidence>
<dbReference type="GO" id="GO:0016125">
    <property type="term" value="P:sterol metabolic process"/>
    <property type="evidence" value="ECO:0007669"/>
    <property type="project" value="TreeGrafter"/>
</dbReference>
<dbReference type="HOGENOM" id="CLU_033574_2_0_1"/>
<keyword evidence="7" id="KW-0503">Monooxygenase</keyword>
<comment type="cofactor">
    <cofactor evidence="1">
        <name>heme</name>
        <dbReference type="ChEBI" id="CHEBI:30413"/>
    </cofactor>
</comment>
<dbReference type="InterPro" id="IPR036396">
    <property type="entry name" value="Cyt_P450_sf"/>
</dbReference>
<evidence type="ECO:0000256" key="2">
    <source>
        <dbReference type="ARBA" id="ARBA00010617"/>
    </source>
</evidence>
<keyword evidence="9" id="KW-0812">Transmembrane</keyword>
<dbReference type="Pfam" id="PF00067">
    <property type="entry name" value="p450"/>
    <property type="match status" value="1"/>
</dbReference>
<keyword evidence="9" id="KW-0472">Membrane</keyword>
<proteinExistence type="inferred from homology"/>
<accession>A0A061H6A6</accession>
<gene>
    <name evidence="10" type="ORF">PFL1_06339</name>
</gene>
<keyword evidence="6" id="KW-0408">Iron</keyword>
<dbReference type="CDD" id="cd00302">
    <property type="entry name" value="cytochrome_P450"/>
    <property type="match status" value="1"/>
</dbReference>
<dbReference type="EMBL" id="KE361647">
    <property type="protein sequence ID" value="EPQ26131.1"/>
    <property type="molecule type" value="Genomic_DNA"/>
</dbReference>
<dbReference type="RefSeq" id="XP_007882071.1">
    <property type="nucleotide sequence ID" value="XM_007883880.1"/>
</dbReference>
<reference evidence="10 11" key="1">
    <citation type="journal article" date="2013" name="Plant Cell">
        <title>The transition from a phytopathogenic smut ancestor to an anamorphic biocontrol agent deciphered by comparative whole-genome analysis.</title>
        <authorList>
            <person name="Lefebvre F."/>
            <person name="Joly D.L."/>
            <person name="Labbe C."/>
            <person name="Teichmann B."/>
            <person name="Linning R."/>
            <person name="Belzile F."/>
            <person name="Bakkeren G."/>
            <person name="Belanger R.R."/>
        </authorList>
    </citation>
    <scope>NUCLEOTIDE SEQUENCE [LARGE SCALE GENOMIC DNA]</scope>
    <source>
        <strain evidence="10 11">PF-1</strain>
    </source>
</reference>
<evidence type="ECO:0000256" key="7">
    <source>
        <dbReference type="ARBA" id="ARBA00023033"/>
    </source>
</evidence>
<evidence type="ECO:0000256" key="6">
    <source>
        <dbReference type="ARBA" id="ARBA00023004"/>
    </source>
</evidence>
<dbReference type="InterPro" id="IPR001128">
    <property type="entry name" value="Cyt_P450"/>
</dbReference>
<dbReference type="PANTHER" id="PTHR24286">
    <property type="entry name" value="CYTOCHROME P450 26"/>
    <property type="match status" value="1"/>
</dbReference>
<keyword evidence="9" id="KW-1133">Transmembrane helix</keyword>
<keyword evidence="5" id="KW-0560">Oxidoreductase</keyword>
<dbReference type="Proteomes" id="UP000053664">
    <property type="component" value="Unassembled WGS sequence"/>
</dbReference>
<dbReference type="KEGG" id="pfp:PFL1_06339"/>
<evidence type="ECO:0008006" key="12">
    <source>
        <dbReference type="Google" id="ProtNLM"/>
    </source>
</evidence>
<evidence type="ECO:0000256" key="9">
    <source>
        <dbReference type="SAM" id="Phobius"/>
    </source>
</evidence>
<sequence>MLALDRLSPSAMASSWTLYAGCIVSVVALSAVWSFVAGRSASHADKATSSVLAGPLASVWLYSDREDFLLRLFGPPHRLLSRAADRLNTTFGVNRYRVTITANASDAATFANDRRLHLTEAYLVLFTAVPDLPEWISGVLPDALFQRRGRRAVAAIKDSTSSERIAGKIPHMIDDVVTQLCMLPKAGAGVHTHDVIYPIMFRMVIRMFGLSEHTKDFATMDRINDWTMQVAETSNSFLTTQFPFIPTPWSVKRLLAGLRLSVEVSRLLKARERTGVEHDDYIQDMMRRGVPRNEVRDFVLGSLVGGVANPGALSSYTLIFLGSSPELLAQVKAEVVSALDLDVAEVVANEGSEGLRRALKSIPLSTWDDKLPLLDDCVKETSRLLISDLLVRRFRPDPELDAKEPELRLSGRRLEDKDFAAFWLSSLHYNPTIYSDPTRYDPSRWARGEGSGKDEFGAFGVGRHPCPGIRFARVGVKVAVALWLLSMEGHEAVDASGTRYTLDTAPKPRHNDEHRRLPAKPVTLQYAENLLHGA</sequence>
<evidence type="ECO:0000256" key="4">
    <source>
        <dbReference type="ARBA" id="ARBA00022723"/>
    </source>
</evidence>
<dbReference type="Gene3D" id="1.10.630.10">
    <property type="entry name" value="Cytochrome P450"/>
    <property type="match status" value="1"/>
</dbReference>
<dbReference type="GeneID" id="19320417"/>
<evidence type="ECO:0000256" key="8">
    <source>
        <dbReference type="SAM" id="MobiDB-lite"/>
    </source>
</evidence>
<protein>
    <recommendedName>
        <fullName evidence="12">Cytochrome P450</fullName>
    </recommendedName>
</protein>
<dbReference type="PANTHER" id="PTHR24286:SF24">
    <property type="entry name" value="LANOSTEROL 14-ALPHA DEMETHYLASE"/>
    <property type="match status" value="1"/>
</dbReference>
<evidence type="ECO:0000313" key="10">
    <source>
        <dbReference type="EMBL" id="EPQ26131.1"/>
    </source>
</evidence>
<evidence type="ECO:0000256" key="1">
    <source>
        <dbReference type="ARBA" id="ARBA00001971"/>
    </source>
</evidence>
<feature type="region of interest" description="Disordered" evidence="8">
    <location>
        <begin position="495"/>
        <end position="515"/>
    </location>
</feature>